<name>A0A165KDA2_EXIGL</name>
<reference evidence="2 3" key="1">
    <citation type="journal article" date="2016" name="Mol. Biol. Evol.">
        <title>Comparative Genomics of Early-Diverging Mushroom-Forming Fungi Provides Insights into the Origins of Lignocellulose Decay Capabilities.</title>
        <authorList>
            <person name="Nagy L.G."/>
            <person name="Riley R."/>
            <person name="Tritt A."/>
            <person name="Adam C."/>
            <person name="Daum C."/>
            <person name="Floudas D."/>
            <person name="Sun H."/>
            <person name="Yadav J.S."/>
            <person name="Pangilinan J."/>
            <person name="Larsson K.H."/>
            <person name="Matsuura K."/>
            <person name="Barry K."/>
            <person name="Labutti K."/>
            <person name="Kuo R."/>
            <person name="Ohm R.A."/>
            <person name="Bhattacharya S.S."/>
            <person name="Shirouzu T."/>
            <person name="Yoshinaga Y."/>
            <person name="Martin F.M."/>
            <person name="Grigoriev I.V."/>
            <person name="Hibbett D.S."/>
        </authorList>
    </citation>
    <scope>NUCLEOTIDE SEQUENCE [LARGE SCALE GENOMIC DNA]</scope>
    <source>
        <strain evidence="2 3">HHB12029</strain>
    </source>
</reference>
<keyword evidence="3" id="KW-1185">Reference proteome</keyword>
<feature type="non-terminal residue" evidence="2">
    <location>
        <position position="1"/>
    </location>
</feature>
<dbReference type="STRING" id="1314781.A0A165KDA2"/>
<dbReference type="InParanoid" id="A0A165KDA2"/>
<proteinExistence type="predicted"/>
<dbReference type="AlphaFoldDB" id="A0A165KDA2"/>
<feature type="transmembrane region" description="Helical" evidence="1">
    <location>
        <begin position="30"/>
        <end position="46"/>
    </location>
</feature>
<keyword evidence="1" id="KW-1133">Transmembrane helix</keyword>
<accession>A0A165KDA2</accession>
<evidence type="ECO:0000313" key="3">
    <source>
        <dbReference type="Proteomes" id="UP000077266"/>
    </source>
</evidence>
<organism evidence="2 3">
    <name type="scientific">Exidia glandulosa HHB12029</name>
    <dbReference type="NCBI Taxonomy" id="1314781"/>
    <lineage>
        <taxon>Eukaryota</taxon>
        <taxon>Fungi</taxon>
        <taxon>Dikarya</taxon>
        <taxon>Basidiomycota</taxon>
        <taxon>Agaricomycotina</taxon>
        <taxon>Agaricomycetes</taxon>
        <taxon>Auriculariales</taxon>
        <taxon>Exidiaceae</taxon>
        <taxon>Exidia</taxon>
    </lineage>
</organism>
<evidence type="ECO:0000256" key="1">
    <source>
        <dbReference type="SAM" id="Phobius"/>
    </source>
</evidence>
<dbReference type="Proteomes" id="UP000077266">
    <property type="component" value="Unassembled WGS sequence"/>
</dbReference>
<keyword evidence="1" id="KW-0812">Transmembrane</keyword>
<feature type="transmembrane region" description="Helical" evidence="1">
    <location>
        <begin position="131"/>
        <end position="149"/>
    </location>
</feature>
<gene>
    <name evidence="2" type="ORF">EXIGLDRAFT_609568</name>
</gene>
<protein>
    <submittedName>
        <fullName evidence="2">Uncharacterized protein</fullName>
    </submittedName>
</protein>
<keyword evidence="1" id="KW-0472">Membrane</keyword>
<sequence length="151" mass="16220">LFLFWVFSTGVGVLFSRAFSGGVSRLSCRACLFLWGALCGVYALSARVSPLGSCFRFPYFSRSSVCVLRAACVLSCVCCGGPVFVFLVSLRVSEGDHVVHGVCDLCGDRVSERVFHPCDVPLCVGVFDARIRALFSAVCALCFFALAHIGV</sequence>
<dbReference type="EMBL" id="KV425946">
    <property type="protein sequence ID" value="KZV96161.1"/>
    <property type="molecule type" value="Genomic_DNA"/>
</dbReference>
<feature type="transmembrane region" description="Helical" evidence="1">
    <location>
        <begin position="67"/>
        <end position="90"/>
    </location>
</feature>
<evidence type="ECO:0000313" key="2">
    <source>
        <dbReference type="EMBL" id="KZV96161.1"/>
    </source>
</evidence>